<dbReference type="GO" id="GO:0005730">
    <property type="term" value="C:nucleolus"/>
    <property type="evidence" value="ECO:0007669"/>
    <property type="project" value="UniProtKB-SubCell"/>
</dbReference>
<keyword evidence="5" id="KW-0539">Nucleus</keyword>
<organism evidence="7 8">
    <name type="scientific">Schizosaccharomyces osmophilus</name>
    <dbReference type="NCBI Taxonomy" id="2545709"/>
    <lineage>
        <taxon>Eukaryota</taxon>
        <taxon>Fungi</taxon>
        <taxon>Dikarya</taxon>
        <taxon>Ascomycota</taxon>
        <taxon>Taphrinomycotina</taxon>
        <taxon>Schizosaccharomycetes</taxon>
        <taxon>Schizosaccharomycetales</taxon>
        <taxon>Schizosaccharomycetaceae</taxon>
        <taxon>Schizosaccharomyces</taxon>
    </lineage>
</organism>
<accession>A0AAF0AU16</accession>
<dbReference type="GO" id="GO:0006364">
    <property type="term" value="P:rRNA processing"/>
    <property type="evidence" value="ECO:0007669"/>
    <property type="project" value="UniProtKB-KW"/>
</dbReference>
<dbReference type="GO" id="GO:0034475">
    <property type="term" value="P:U4 snRNA 3'-end processing"/>
    <property type="evidence" value="ECO:0007669"/>
    <property type="project" value="TreeGrafter"/>
</dbReference>
<dbReference type="InterPro" id="IPR050080">
    <property type="entry name" value="RNase_PH"/>
</dbReference>
<protein>
    <submittedName>
        <fullName evidence="7">Exosome subunit Rrp46</fullName>
    </submittedName>
</protein>
<evidence type="ECO:0000256" key="4">
    <source>
        <dbReference type="ARBA" id="ARBA00022835"/>
    </source>
</evidence>
<dbReference type="PANTHER" id="PTHR11953">
    <property type="entry name" value="EXOSOME COMPLEX COMPONENT"/>
    <property type="match status" value="1"/>
</dbReference>
<dbReference type="PANTHER" id="PTHR11953:SF1">
    <property type="entry name" value="EXOSOME COMPLEX COMPONENT RRP46"/>
    <property type="match status" value="1"/>
</dbReference>
<dbReference type="GO" id="GO:0016075">
    <property type="term" value="P:rRNA catabolic process"/>
    <property type="evidence" value="ECO:0007669"/>
    <property type="project" value="TreeGrafter"/>
</dbReference>
<evidence type="ECO:0000313" key="7">
    <source>
        <dbReference type="EMBL" id="WBW71177.1"/>
    </source>
</evidence>
<evidence type="ECO:0000256" key="2">
    <source>
        <dbReference type="ARBA" id="ARBA00006678"/>
    </source>
</evidence>
<dbReference type="GO" id="GO:0003723">
    <property type="term" value="F:RNA binding"/>
    <property type="evidence" value="ECO:0007669"/>
    <property type="project" value="TreeGrafter"/>
</dbReference>
<dbReference type="EMBL" id="CP115611">
    <property type="protein sequence ID" value="WBW71177.1"/>
    <property type="molecule type" value="Genomic_DNA"/>
</dbReference>
<dbReference type="Pfam" id="PF01138">
    <property type="entry name" value="RNase_PH"/>
    <property type="match status" value="1"/>
</dbReference>
<dbReference type="Gene3D" id="3.30.230.70">
    <property type="entry name" value="GHMP Kinase, N-terminal domain"/>
    <property type="match status" value="1"/>
</dbReference>
<evidence type="ECO:0000256" key="3">
    <source>
        <dbReference type="ARBA" id="ARBA00022552"/>
    </source>
</evidence>
<dbReference type="AlphaFoldDB" id="A0AAF0AU16"/>
<evidence type="ECO:0000259" key="6">
    <source>
        <dbReference type="Pfam" id="PF01138"/>
    </source>
</evidence>
<dbReference type="InterPro" id="IPR001247">
    <property type="entry name" value="ExoRNase_PH_dom1"/>
</dbReference>
<dbReference type="GO" id="GO:0000176">
    <property type="term" value="C:nuclear exosome (RNase complex)"/>
    <property type="evidence" value="ECO:0007669"/>
    <property type="project" value="TreeGrafter"/>
</dbReference>
<comment type="similarity">
    <text evidence="2">Belongs to the RNase PH family.</text>
</comment>
<feature type="domain" description="Exoribonuclease phosphorolytic" evidence="6">
    <location>
        <begin position="4"/>
        <end position="116"/>
    </location>
</feature>
<dbReference type="RefSeq" id="XP_056035420.1">
    <property type="nucleotide sequence ID" value="XM_056181094.1"/>
</dbReference>
<evidence type="ECO:0000256" key="5">
    <source>
        <dbReference type="ARBA" id="ARBA00023242"/>
    </source>
</evidence>
<gene>
    <name evidence="7" type="primary">rrp46</name>
    <name evidence="7" type="ORF">SOMG_02302</name>
</gene>
<dbReference type="KEGG" id="som:SOMG_02302"/>
<dbReference type="Proteomes" id="UP001212411">
    <property type="component" value="Chromosome 1"/>
</dbReference>
<dbReference type="InterPro" id="IPR027408">
    <property type="entry name" value="PNPase/RNase_PH_dom_sf"/>
</dbReference>
<name>A0AAF0AU16_9SCHI</name>
<keyword evidence="8" id="KW-1185">Reference proteome</keyword>
<dbReference type="SUPFAM" id="SSF54211">
    <property type="entry name" value="Ribosomal protein S5 domain 2-like"/>
    <property type="match status" value="1"/>
</dbReference>
<sequence>MNRIGFLSQSDGSSEWKQGSTRVICNVNGPIEIKIRDEKLNKASVEVLVQPMNGASETLERMLSNRISSLLEDAIYLTTYPRTLIQVSIQVVEGNSRDTLAAAINGATLALLDAGISLKYLPCAITCHWKDPLGLKEAKNVTAEEPTEMMHSIITLAYSVTTGEKKLILVETSGTIPDEEFFLVLDKSPVHADQITQEMKTLFMNAYNREVSVGDNKEQGEDDVEMKE</sequence>
<keyword evidence="4" id="KW-0271">Exosome</keyword>
<dbReference type="GeneID" id="80875783"/>
<dbReference type="GO" id="GO:0071051">
    <property type="term" value="P:poly(A)-dependent snoRNA 3'-end processing"/>
    <property type="evidence" value="ECO:0007669"/>
    <property type="project" value="TreeGrafter"/>
</dbReference>
<reference evidence="7 8" key="1">
    <citation type="journal article" date="2023" name="G3 (Bethesda)">
        <title>A high-quality reference genome for the fission yeast Schizosaccharomyces osmophilus.</title>
        <authorList>
            <person name="Jia G.S."/>
            <person name="Zhang W.C."/>
            <person name="Liang Y."/>
            <person name="Liu X.H."/>
            <person name="Rhind N."/>
            <person name="Pidoux A."/>
            <person name="Brysch-Herzberg M."/>
            <person name="Du L.L."/>
        </authorList>
    </citation>
    <scope>NUCLEOTIDE SEQUENCE [LARGE SCALE GENOMIC DNA]</scope>
    <source>
        <strain evidence="7 8">CBS 15793</strain>
    </source>
</reference>
<dbReference type="InterPro" id="IPR020568">
    <property type="entry name" value="Ribosomal_Su5_D2-typ_SF"/>
</dbReference>
<comment type="subcellular location">
    <subcellularLocation>
        <location evidence="1">Nucleus</location>
        <location evidence="1">Nucleolus</location>
    </subcellularLocation>
</comment>
<keyword evidence="3" id="KW-0698">rRNA processing</keyword>
<evidence type="ECO:0000256" key="1">
    <source>
        <dbReference type="ARBA" id="ARBA00004604"/>
    </source>
</evidence>
<dbReference type="GO" id="GO:0071028">
    <property type="term" value="P:nuclear mRNA surveillance"/>
    <property type="evidence" value="ECO:0007669"/>
    <property type="project" value="TreeGrafter"/>
</dbReference>
<dbReference type="GO" id="GO:0000177">
    <property type="term" value="C:cytoplasmic exosome (RNase complex)"/>
    <property type="evidence" value="ECO:0007669"/>
    <property type="project" value="TreeGrafter"/>
</dbReference>
<evidence type="ECO:0000313" key="8">
    <source>
        <dbReference type="Proteomes" id="UP001212411"/>
    </source>
</evidence>
<proteinExistence type="inferred from homology"/>